<dbReference type="InterPro" id="IPR045621">
    <property type="entry name" value="BPD_transp_1_N"/>
</dbReference>
<name>D1C0G6_XYLCX</name>
<dbReference type="InterPro" id="IPR000515">
    <property type="entry name" value="MetI-like"/>
</dbReference>
<dbReference type="PROSITE" id="PS50928">
    <property type="entry name" value="ABC_TM1"/>
    <property type="match status" value="1"/>
</dbReference>
<organism evidence="9 10">
    <name type="scientific">Xylanimonas cellulosilytica (strain DSM 15894 / JCM 12276 / CECT 5975 / KCTC 9989 / LMG 20990 / NBRC 107835 / XIL07)</name>
    <dbReference type="NCBI Taxonomy" id="446471"/>
    <lineage>
        <taxon>Bacteria</taxon>
        <taxon>Bacillati</taxon>
        <taxon>Actinomycetota</taxon>
        <taxon>Actinomycetes</taxon>
        <taxon>Micrococcales</taxon>
        <taxon>Promicromonosporaceae</taxon>
        <taxon>Xylanimonas</taxon>
    </lineage>
</organism>
<dbReference type="HOGENOM" id="CLU_036879_0_1_11"/>
<keyword evidence="2 7" id="KW-0813">Transport</keyword>
<feature type="transmembrane region" description="Helical" evidence="7">
    <location>
        <begin position="9"/>
        <end position="30"/>
    </location>
</feature>
<dbReference type="eggNOG" id="COG0601">
    <property type="taxonomic scope" value="Bacteria"/>
</dbReference>
<dbReference type="Gene3D" id="1.10.3720.10">
    <property type="entry name" value="MetI-like"/>
    <property type="match status" value="1"/>
</dbReference>
<evidence type="ECO:0000256" key="1">
    <source>
        <dbReference type="ARBA" id="ARBA00004651"/>
    </source>
</evidence>
<dbReference type="PANTHER" id="PTHR43163">
    <property type="entry name" value="DIPEPTIDE TRANSPORT SYSTEM PERMEASE PROTEIN DPPB-RELATED"/>
    <property type="match status" value="1"/>
</dbReference>
<dbReference type="InterPro" id="IPR035906">
    <property type="entry name" value="MetI-like_sf"/>
</dbReference>
<dbReference type="GO" id="GO:0071916">
    <property type="term" value="F:dipeptide transmembrane transporter activity"/>
    <property type="evidence" value="ECO:0007669"/>
    <property type="project" value="TreeGrafter"/>
</dbReference>
<comment type="similarity">
    <text evidence="7">Belongs to the binding-protein-dependent transport system permease family.</text>
</comment>
<keyword evidence="3" id="KW-1003">Cell membrane</keyword>
<dbReference type="OrthoDB" id="3171583at2"/>
<keyword evidence="5 7" id="KW-1133">Transmembrane helix</keyword>
<feature type="transmembrane region" description="Helical" evidence="7">
    <location>
        <begin position="176"/>
        <end position="195"/>
    </location>
</feature>
<evidence type="ECO:0000259" key="8">
    <source>
        <dbReference type="PROSITE" id="PS50928"/>
    </source>
</evidence>
<feature type="transmembrane region" description="Helical" evidence="7">
    <location>
        <begin position="278"/>
        <end position="301"/>
    </location>
</feature>
<dbReference type="GO" id="GO:0005886">
    <property type="term" value="C:plasma membrane"/>
    <property type="evidence" value="ECO:0007669"/>
    <property type="project" value="UniProtKB-SubCell"/>
</dbReference>
<evidence type="ECO:0000256" key="5">
    <source>
        <dbReference type="ARBA" id="ARBA00022989"/>
    </source>
</evidence>
<keyword evidence="6 7" id="KW-0472">Membrane</keyword>
<keyword evidence="10" id="KW-1185">Reference proteome</keyword>
<feature type="domain" description="ABC transmembrane type-1" evidence="8">
    <location>
        <begin position="96"/>
        <end position="301"/>
    </location>
</feature>
<sequence>MVRLVAGRVAAVAGLLIVISVIVFGLVHLAPGDLARTLIGTRQATPEAIAAIRAAYHLDDPLPVQYWTWLSGVLQGDLGTSVRTGSPVATMIGERLGYTGLLSGLAAVLALAVGVPLGVLAARYRGRLLDRAVVAGSVVGVAAPTFAVSLLLLYVLGLRLGWFPIYGTGDGGLDTVHHFLLPAIALATGLSAVVVKVTRAAVVAELDLDYVTFARARGLGSLRVARLYLTNAAGPVLAAVGLTLTALVGGAVLVEVTFALPGLGSLLVDSITFKDVPVVQSVTLLVAALVALVALAVDLLHLAADPRLRRRAVVR</sequence>
<evidence type="ECO:0000256" key="4">
    <source>
        <dbReference type="ARBA" id="ARBA00022692"/>
    </source>
</evidence>
<dbReference type="Proteomes" id="UP000002255">
    <property type="component" value="Chromosome"/>
</dbReference>
<feature type="transmembrane region" description="Helical" evidence="7">
    <location>
        <begin position="132"/>
        <end position="156"/>
    </location>
</feature>
<dbReference type="Pfam" id="PF19300">
    <property type="entry name" value="BPD_transp_1_N"/>
    <property type="match status" value="1"/>
</dbReference>
<evidence type="ECO:0000313" key="10">
    <source>
        <dbReference type="Proteomes" id="UP000002255"/>
    </source>
</evidence>
<keyword evidence="4 7" id="KW-0812">Transmembrane</keyword>
<dbReference type="KEGG" id="xce:Xcel_3168"/>
<dbReference type="SUPFAM" id="SSF161098">
    <property type="entry name" value="MetI-like"/>
    <property type="match status" value="1"/>
</dbReference>
<evidence type="ECO:0000313" key="9">
    <source>
        <dbReference type="EMBL" id="ACZ32169.1"/>
    </source>
</evidence>
<reference evidence="9 10" key="2">
    <citation type="journal article" date="2010" name="Stand. Genomic Sci.">
        <title>Complete genome sequence of Xylanimonas cellulosilytica type strain (XIL07).</title>
        <authorList>
            <person name="Foster B."/>
            <person name="Pukall R."/>
            <person name="Abt B."/>
            <person name="Nolan M."/>
            <person name="Glavina Del Rio T."/>
            <person name="Chen F."/>
            <person name="Lucas S."/>
            <person name="Tice H."/>
            <person name="Pitluck S."/>
            <person name="Cheng J.-F."/>
            <person name="Chertkov O."/>
            <person name="Brettin T."/>
            <person name="Han C."/>
            <person name="Detter J.C."/>
            <person name="Bruce D."/>
            <person name="Goodwin L."/>
            <person name="Ivanova N."/>
            <person name="Mavromatis K."/>
            <person name="Pati A."/>
            <person name="Mikhailova N."/>
            <person name="Chen A."/>
            <person name="Palaniappan K."/>
            <person name="Land M."/>
            <person name="Hauser L."/>
            <person name="Chang Y.-J."/>
            <person name="Jeffries C.D."/>
            <person name="Chain P."/>
            <person name="Rohde M."/>
            <person name="Goeker M."/>
            <person name="Bristow J."/>
            <person name="Eisen J.A."/>
            <person name="Markowitz V."/>
            <person name="Hugenholtz P."/>
            <person name="Kyrpides N.C."/>
            <person name="Klenk H.-P."/>
            <person name="Lapidus A."/>
        </authorList>
    </citation>
    <scope>NUCLEOTIDE SEQUENCE [LARGE SCALE GENOMIC DNA]</scope>
    <source>
        <strain evidence="10">DSM 15894 / CECT 5975 / LMG 20990 / XIL07</strain>
    </source>
</reference>
<reference evidence="10" key="1">
    <citation type="submission" date="2009-11" db="EMBL/GenBank/DDBJ databases">
        <title>The complete chromosome of Xylanimonas cellulosilytica DSM 15894.</title>
        <authorList>
            <consortium name="US DOE Joint Genome Institute (JGI-PGF)"/>
            <person name="Lucas S."/>
            <person name="Copeland A."/>
            <person name="Lapidus A."/>
            <person name="Glavina del Rio T."/>
            <person name="Dalin E."/>
            <person name="Tice H."/>
            <person name="Bruce D."/>
            <person name="Goodwin L."/>
            <person name="Pitluck S."/>
            <person name="Kyrpides N."/>
            <person name="Mavromatis K."/>
            <person name="Ivanova N."/>
            <person name="Mikhailova N."/>
            <person name="Foster B."/>
            <person name="Clum A."/>
            <person name="Brettin T."/>
            <person name="Detter J.C."/>
            <person name="Han C."/>
            <person name="Larimer F."/>
            <person name="Land M."/>
            <person name="Hauser L."/>
            <person name="Markowitz V."/>
            <person name="Cheng J.F."/>
            <person name="Hugenholtz P."/>
            <person name="Woyke T."/>
            <person name="Wu D."/>
            <person name="Gehrich-Schroeter G."/>
            <person name="Schneider S."/>
            <person name="Pukall S.R."/>
            <person name="Klenk H.P."/>
            <person name="Eisen J.A."/>
        </authorList>
    </citation>
    <scope>NUCLEOTIDE SEQUENCE [LARGE SCALE GENOMIC DNA]</scope>
    <source>
        <strain evidence="10">DSM 15894 / CECT 5975 / LMG 20990 / XIL07</strain>
    </source>
</reference>
<protein>
    <submittedName>
        <fullName evidence="9">Binding-protein-dependent transport systems inner membrane component</fullName>
    </submittedName>
</protein>
<dbReference type="RefSeq" id="WP_012879911.1">
    <property type="nucleotide sequence ID" value="NC_013530.1"/>
</dbReference>
<feature type="transmembrane region" description="Helical" evidence="7">
    <location>
        <begin position="96"/>
        <end position="120"/>
    </location>
</feature>
<accession>D1C0G6</accession>
<dbReference type="EMBL" id="CP001821">
    <property type="protein sequence ID" value="ACZ32169.1"/>
    <property type="molecule type" value="Genomic_DNA"/>
</dbReference>
<evidence type="ECO:0000256" key="2">
    <source>
        <dbReference type="ARBA" id="ARBA00022448"/>
    </source>
</evidence>
<dbReference type="PANTHER" id="PTHR43163:SF6">
    <property type="entry name" value="DIPEPTIDE TRANSPORT SYSTEM PERMEASE PROTEIN DPPB-RELATED"/>
    <property type="match status" value="1"/>
</dbReference>
<dbReference type="AlphaFoldDB" id="D1C0G6"/>
<feature type="transmembrane region" description="Helical" evidence="7">
    <location>
        <begin position="236"/>
        <end position="258"/>
    </location>
</feature>
<gene>
    <name evidence="9" type="ordered locus">Xcel_3168</name>
</gene>
<dbReference type="CDD" id="cd06261">
    <property type="entry name" value="TM_PBP2"/>
    <property type="match status" value="1"/>
</dbReference>
<evidence type="ECO:0000256" key="3">
    <source>
        <dbReference type="ARBA" id="ARBA00022475"/>
    </source>
</evidence>
<evidence type="ECO:0000256" key="6">
    <source>
        <dbReference type="ARBA" id="ARBA00023136"/>
    </source>
</evidence>
<comment type="subcellular location">
    <subcellularLocation>
        <location evidence="1 7">Cell membrane</location>
        <topology evidence="1 7">Multi-pass membrane protein</topology>
    </subcellularLocation>
</comment>
<proteinExistence type="inferred from homology"/>
<dbReference type="STRING" id="446471.Xcel_3168"/>
<dbReference type="Pfam" id="PF00528">
    <property type="entry name" value="BPD_transp_1"/>
    <property type="match status" value="1"/>
</dbReference>
<evidence type="ECO:0000256" key="7">
    <source>
        <dbReference type="RuleBase" id="RU363032"/>
    </source>
</evidence>